<dbReference type="STRING" id="536979.SAMN04488055_4168"/>
<gene>
    <name evidence="2" type="ORF">SAMN04488055_4168</name>
</gene>
<dbReference type="Proteomes" id="UP000185003">
    <property type="component" value="Unassembled WGS sequence"/>
</dbReference>
<dbReference type="AlphaFoldDB" id="A0A1N6JME9"/>
<feature type="signal peptide" evidence="1">
    <location>
        <begin position="1"/>
        <end position="19"/>
    </location>
</feature>
<name>A0A1N6JME9_9BACT</name>
<evidence type="ECO:0000313" key="3">
    <source>
        <dbReference type="Proteomes" id="UP000185003"/>
    </source>
</evidence>
<evidence type="ECO:0000313" key="2">
    <source>
        <dbReference type="EMBL" id="SIO45403.1"/>
    </source>
</evidence>
<proteinExistence type="predicted"/>
<keyword evidence="1" id="KW-0732">Signal</keyword>
<feature type="chain" id="PRO_5013088322" description="DUF2490 domain-containing protein" evidence="1">
    <location>
        <begin position="20"/>
        <end position="242"/>
    </location>
</feature>
<organism evidence="2 3">
    <name type="scientific">Chitinophaga niabensis</name>
    <dbReference type="NCBI Taxonomy" id="536979"/>
    <lineage>
        <taxon>Bacteria</taxon>
        <taxon>Pseudomonadati</taxon>
        <taxon>Bacteroidota</taxon>
        <taxon>Chitinophagia</taxon>
        <taxon>Chitinophagales</taxon>
        <taxon>Chitinophagaceae</taxon>
        <taxon>Chitinophaga</taxon>
    </lineage>
</organism>
<reference evidence="2 3" key="1">
    <citation type="submission" date="2016-11" db="EMBL/GenBank/DDBJ databases">
        <authorList>
            <person name="Jaros S."/>
            <person name="Januszkiewicz K."/>
            <person name="Wedrychowicz H."/>
        </authorList>
    </citation>
    <scope>NUCLEOTIDE SEQUENCE [LARGE SCALE GENOMIC DNA]</scope>
    <source>
        <strain evidence="2 3">DSM 24787</strain>
    </source>
</reference>
<accession>A0A1N6JME9</accession>
<dbReference type="EMBL" id="FSRA01000002">
    <property type="protein sequence ID" value="SIO45403.1"/>
    <property type="molecule type" value="Genomic_DNA"/>
</dbReference>
<dbReference type="InterPro" id="IPR019619">
    <property type="entry name" value="DUF2490"/>
</dbReference>
<protein>
    <recommendedName>
        <fullName evidence="4">DUF2490 domain-containing protein</fullName>
    </recommendedName>
</protein>
<evidence type="ECO:0000256" key="1">
    <source>
        <dbReference type="SAM" id="SignalP"/>
    </source>
</evidence>
<dbReference type="Pfam" id="PF10677">
    <property type="entry name" value="DUF2490"/>
    <property type="match status" value="1"/>
</dbReference>
<sequence>MRCILVFCFCMISAAAANAQQTRQFSSWLASFNTVAIPKTKFSIHMDAQVRSTHEWREFQTFIVRPGLNYHVNKNMIATVGYAWVHNLRAVQDVTAYLSEHRIWEQFIVNHKLGFIPIQHRFRVEQRFIGTPVVNNNKLEKDGHELAHRFRYFLRGIVPFNGEQTFTKGAFAAAQNELFLNFANTDAVNGKVFDQNRAYLAVGYRFSRQFDLEAGYLNQYISGRGAARSTVHVLQLAGYLRL</sequence>
<evidence type="ECO:0008006" key="4">
    <source>
        <dbReference type="Google" id="ProtNLM"/>
    </source>
</evidence>
<keyword evidence="3" id="KW-1185">Reference proteome</keyword>